<dbReference type="Proteomes" id="UP001597182">
    <property type="component" value="Unassembled WGS sequence"/>
</dbReference>
<name>A0ABW3VMP1_9PSEU</name>
<dbReference type="EMBL" id="JBHTMB010000198">
    <property type="protein sequence ID" value="MFD1236040.1"/>
    <property type="molecule type" value="Genomic_DNA"/>
</dbReference>
<feature type="domain" description="Rhodanese" evidence="1">
    <location>
        <begin position="155"/>
        <end position="231"/>
    </location>
</feature>
<gene>
    <name evidence="2" type="ORF">ACFQ34_22340</name>
</gene>
<dbReference type="InterPro" id="IPR001763">
    <property type="entry name" value="Rhodanese-like_dom"/>
</dbReference>
<dbReference type="SUPFAM" id="SSF52821">
    <property type="entry name" value="Rhodanese/Cell cycle control phosphatase"/>
    <property type="match status" value="2"/>
</dbReference>
<dbReference type="CDD" id="cd00158">
    <property type="entry name" value="RHOD"/>
    <property type="match status" value="2"/>
</dbReference>
<dbReference type="PANTHER" id="PTHR43031:SF1">
    <property type="entry name" value="PYRIDINE NUCLEOTIDE-DISULPHIDE OXIDOREDUCTASE"/>
    <property type="match status" value="1"/>
</dbReference>
<reference evidence="3" key="1">
    <citation type="journal article" date="2019" name="Int. J. Syst. Evol. Microbiol.">
        <title>The Global Catalogue of Microorganisms (GCM) 10K type strain sequencing project: providing services to taxonomists for standard genome sequencing and annotation.</title>
        <authorList>
            <consortium name="The Broad Institute Genomics Platform"/>
            <consortium name="The Broad Institute Genome Sequencing Center for Infectious Disease"/>
            <person name="Wu L."/>
            <person name="Ma J."/>
        </authorList>
    </citation>
    <scope>NUCLEOTIDE SEQUENCE [LARGE SCALE GENOMIC DNA]</scope>
    <source>
        <strain evidence="3">CCUG 49018</strain>
    </source>
</reference>
<comment type="caution">
    <text evidence="2">The sequence shown here is derived from an EMBL/GenBank/DDBJ whole genome shotgun (WGS) entry which is preliminary data.</text>
</comment>
<dbReference type="PROSITE" id="PS50206">
    <property type="entry name" value="RHODANESE_3"/>
    <property type="match status" value="2"/>
</dbReference>
<evidence type="ECO:0000313" key="3">
    <source>
        <dbReference type="Proteomes" id="UP001597182"/>
    </source>
</evidence>
<dbReference type="SMART" id="SM00450">
    <property type="entry name" value="RHOD"/>
    <property type="match status" value="1"/>
</dbReference>
<evidence type="ECO:0000259" key="1">
    <source>
        <dbReference type="PROSITE" id="PS50206"/>
    </source>
</evidence>
<dbReference type="Pfam" id="PF00581">
    <property type="entry name" value="Rhodanese"/>
    <property type="match status" value="1"/>
</dbReference>
<evidence type="ECO:0000313" key="2">
    <source>
        <dbReference type="EMBL" id="MFD1236040.1"/>
    </source>
</evidence>
<proteinExistence type="predicted"/>
<dbReference type="Gene3D" id="3.40.250.10">
    <property type="entry name" value="Rhodanese-like domain"/>
    <property type="match status" value="2"/>
</dbReference>
<dbReference type="RefSeq" id="WP_346093971.1">
    <property type="nucleotide sequence ID" value="NZ_BAABKS010000085.1"/>
</dbReference>
<dbReference type="InterPro" id="IPR036873">
    <property type="entry name" value="Rhodanese-like_dom_sf"/>
</dbReference>
<protein>
    <submittedName>
        <fullName evidence="2">Rhodanese-like domain-containing protein</fullName>
    </submittedName>
</protein>
<sequence length="236" mass="23740">MVRDVADDQAGDLACDTAGVVSSGLPTVPAAQVVRAQGTGAFVLDVRDHRQFAVGHLPGSVNVGLDDPAFVDVCAGLLAPGVEIVVVGPVGPAERAAELLRAEGLGPIVGRLADPGAASVSRRTCVAGTGTSTEPGTVVESGTVSRPGADGGCGQVVDVRECGGPSPRGALRIPLDELLGRLVELRPDATVTVLDDDGRRSSTAASLLRACGFADVVEMLAGAPAVRPRLRLLASA</sequence>
<accession>A0ABW3VMP1</accession>
<organism evidence="2 3">
    <name type="scientific">Pseudonocardia benzenivorans</name>
    <dbReference type="NCBI Taxonomy" id="228005"/>
    <lineage>
        <taxon>Bacteria</taxon>
        <taxon>Bacillati</taxon>
        <taxon>Actinomycetota</taxon>
        <taxon>Actinomycetes</taxon>
        <taxon>Pseudonocardiales</taxon>
        <taxon>Pseudonocardiaceae</taxon>
        <taxon>Pseudonocardia</taxon>
    </lineage>
</organism>
<dbReference type="PANTHER" id="PTHR43031">
    <property type="entry name" value="FAD-DEPENDENT OXIDOREDUCTASE"/>
    <property type="match status" value="1"/>
</dbReference>
<feature type="domain" description="Rhodanese" evidence="1">
    <location>
        <begin position="37"/>
        <end position="104"/>
    </location>
</feature>
<dbReference type="InterPro" id="IPR050229">
    <property type="entry name" value="GlpE_sulfurtransferase"/>
</dbReference>
<keyword evidence="3" id="KW-1185">Reference proteome</keyword>